<keyword evidence="6" id="KW-0997">Cell inner membrane</keyword>
<comment type="function">
    <text evidence="1">Component of the type II secretion system inner membrane complex required for the energy-dependent secretion of extracellular factors such as proteases and toxins from the periplasm.</text>
</comment>
<dbReference type="OrthoDB" id="9805682at2"/>
<evidence type="ECO:0000256" key="14">
    <source>
        <dbReference type="RuleBase" id="RU003923"/>
    </source>
</evidence>
<evidence type="ECO:0000256" key="1">
    <source>
        <dbReference type="ARBA" id="ARBA00002684"/>
    </source>
</evidence>
<dbReference type="KEGG" id="por:APT59_16795"/>
<dbReference type="InterPro" id="IPR042094">
    <property type="entry name" value="T2SS_GspF_sf"/>
</dbReference>
<evidence type="ECO:0000256" key="4">
    <source>
        <dbReference type="ARBA" id="ARBA00022448"/>
    </source>
</evidence>
<dbReference type="NCBIfam" id="TIGR02120">
    <property type="entry name" value="GspF"/>
    <property type="match status" value="1"/>
</dbReference>
<dbReference type="Gene3D" id="1.20.81.30">
    <property type="entry name" value="Type II secretion system (T2SS), domain F"/>
    <property type="match status" value="2"/>
</dbReference>
<evidence type="ECO:0000256" key="9">
    <source>
        <dbReference type="ARBA" id="ARBA00022837"/>
    </source>
</evidence>
<dbReference type="InterPro" id="IPR011850">
    <property type="entry name" value="T2SS_GspF"/>
</dbReference>
<dbReference type="FunFam" id="1.20.81.30:FF:000001">
    <property type="entry name" value="Type II secretion system protein F"/>
    <property type="match status" value="2"/>
</dbReference>
<feature type="domain" description="Type II secretion system protein GspF" evidence="16">
    <location>
        <begin position="270"/>
        <end position="391"/>
    </location>
</feature>
<evidence type="ECO:0000256" key="12">
    <source>
        <dbReference type="ARBA" id="ARBA00023136"/>
    </source>
</evidence>
<name>A0A0U4WCP6_9PSED</name>
<evidence type="ECO:0000256" key="2">
    <source>
        <dbReference type="ARBA" id="ARBA00004429"/>
    </source>
</evidence>
<keyword evidence="4 14" id="KW-0813">Transport</keyword>
<evidence type="ECO:0000256" key="10">
    <source>
        <dbReference type="ARBA" id="ARBA00022927"/>
    </source>
</evidence>
<dbReference type="InterPro" id="IPR018076">
    <property type="entry name" value="T2SS_GspF_dom"/>
</dbReference>
<evidence type="ECO:0000256" key="6">
    <source>
        <dbReference type="ARBA" id="ARBA00022519"/>
    </source>
</evidence>
<evidence type="ECO:0000256" key="5">
    <source>
        <dbReference type="ARBA" id="ARBA00022475"/>
    </source>
</evidence>
<dbReference type="PROSITE" id="PS00874">
    <property type="entry name" value="T2SP_F"/>
    <property type="match status" value="1"/>
</dbReference>
<evidence type="ECO:0000256" key="3">
    <source>
        <dbReference type="ARBA" id="ARBA00005745"/>
    </source>
</evidence>
<evidence type="ECO:0000256" key="7">
    <source>
        <dbReference type="ARBA" id="ARBA00022692"/>
    </source>
</evidence>
<dbReference type="PANTHER" id="PTHR30012:SF0">
    <property type="entry name" value="TYPE II SECRETION SYSTEM PROTEIN F-RELATED"/>
    <property type="match status" value="1"/>
</dbReference>
<evidence type="ECO:0000259" key="16">
    <source>
        <dbReference type="Pfam" id="PF00482"/>
    </source>
</evidence>
<dbReference type="Pfam" id="PF00482">
    <property type="entry name" value="T2SSF"/>
    <property type="match status" value="2"/>
</dbReference>
<protein>
    <recommendedName>
        <fullName evidence="13">General secretion pathway protein F</fullName>
    </recommendedName>
</protein>
<reference evidence="17 18" key="1">
    <citation type="submission" date="2016-01" db="EMBL/GenBank/DDBJ databases">
        <title>Annotation of Pseudomonas oryzihabitans USDA-ARS-USMARC-56511.</title>
        <authorList>
            <person name="Harhay G.P."/>
            <person name="Harhay D.M."/>
            <person name="Smith T.P.L."/>
            <person name="Bono J.L."/>
            <person name="Heaton M.P."/>
            <person name="Clawson M.L."/>
            <person name="Chitko-Mckown C.G."/>
            <person name="Capik S.F."/>
            <person name="DeDonder K.D."/>
            <person name="Apley M.D."/>
            <person name="Lubbers B.V."/>
            <person name="White B.J."/>
            <person name="Larson R.L."/>
        </authorList>
    </citation>
    <scope>NUCLEOTIDE SEQUENCE [LARGE SCALE GENOMIC DNA]</scope>
    <source>
        <strain evidence="17 18">USDA-ARS-USMARC-56511</strain>
    </source>
</reference>
<sequence length="401" mass="43861">MPAYRYLALDGEGRRQRDVIQAESERHARQLLRERGLFPRTLQAAGPARGARSRAGRLDANSRTDFTRQLATLVGAAIPLADALQMLERQSRQAALKALLLDLLGQVREGYTLADSLGRHPGTFDPLYLTLVAAGERAGRLGPVLERLADYLERVQRQRHKARTALIYPLALALVSVAVVAGLMTFVVPKLTEQFIHSGLQLPWITRALVAVSDGLLVFGPWLLGLLLLAGLGLQRLLRQVEWRRRWHRQLLRLPRLGELLRTLDSARLTRSLAILVGSGIPVLEGLQVSRATLGNQVLRDALEAAIEQVTSGTGLGRALDRSGVFPPLLVNMVASGEASGTLDAMLERVADAQERDFNQQVDLALALFEPVLILVLGGVVLAIVLAILLPIMQLNQALNL</sequence>
<keyword evidence="12 15" id="KW-0472">Membrane</keyword>
<feature type="transmembrane region" description="Helical" evidence="15">
    <location>
        <begin position="364"/>
        <end position="393"/>
    </location>
</feature>
<comment type="subcellular location">
    <subcellularLocation>
        <location evidence="2 14">Cell inner membrane</location>
        <topology evidence="2 14">Multi-pass membrane protein</topology>
    </subcellularLocation>
</comment>
<proteinExistence type="inferred from homology"/>
<dbReference type="AlphaFoldDB" id="A0A0U4WCP6"/>
<keyword evidence="10" id="KW-0653">Protein transport</keyword>
<evidence type="ECO:0000256" key="8">
    <source>
        <dbReference type="ARBA" id="ARBA00022723"/>
    </source>
</evidence>
<organism evidence="17 18">
    <name type="scientific">Pseudomonas oryzihabitans</name>
    <dbReference type="NCBI Taxonomy" id="47885"/>
    <lineage>
        <taxon>Bacteria</taxon>
        <taxon>Pseudomonadati</taxon>
        <taxon>Pseudomonadota</taxon>
        <taxon>Gammaproteobacteria</taxon>
        <taxon>Pseudomonadales</taxon>
        <taxon>Pseudomonadaceae</taxon>
        <taxon>Pseudomonas</taxon>
    </lineage>
</organism>
<dbReference type="GO" id="GO:0015627">
    <property type="term" value="C:type II protein secretion system complex"/>
    <property type="evidence" value="ECO:0007669"/>
    <property type="project" value="InterPro"/>
</dbReference>
<evidence type="ECO:0000256" key="13">
    <source>
        <dbReference type="ARBA" id="ARBA00030750"/>
    </source>
</evidence>
<feature type="domain" description="Type II secretion system protein GspF" evidence="16">
    <location>
        <begin position="66"/>
        <end position="189"/>
    </location>
</feature>
<dbReference type="GO" id="GO:0015628">
    <property type="term" value="P:protein secretion by the type II secretion system"/>
    <property type="evidence" value="ECO:0007669"/>
    <property type="project" value="InterPro"/>
</dbReference>
<dbReference type="GO" id="GO:0005886">
    <property type="term" value="C:plasma membrane"/>
    <property type="evidence" value="ECO:0007669"/>
    <property type="project" value="UniProtKB-SubCell"/>
</dbReference>
<evidence type="ECO:0000313" key="18">
    <source>
        <dbReference type="Proteomes" id="UP000064137"/>
    </source>
</evidence>
<keyword evidence="8" id="KW-0479">Metal-binding</keyword>
<feature type="transmembrane region" description="Helical" evidence="15">
    <location>
        <begin position="166"/>
        <end position="188"/>
    </location>
</feature>
<dbReference type="Proteomes" id="UP000064137">
    <property type="component" value="Chromosome"/>
</dbReference>
<dbReference type="EMBL" id="CP013987">
    <property type="protein sequence ID" value="ALZ85781.1"/>
    <property type="molecule type" value="Genomic_DNA"/>
</dbReference>
<keyword evidence="11 15" id="KW-1133">Transmembrane helix</keyword>
<feature type="transmembrane region" description="Helical" evidence="15">
    <location>
        <begin position="208"/>
        <end position="234"/>
    </location>
</feature>
<dbReference type="GO" id="GO:0046872">
    <property type="term" value="F:metal ion binding"/>
    <property type="evidence" value="ECO:0007669"/>
    <property type="project" value="UniProtKB-KW"/>
</dbReference>
<dbReference type="InterPro" id="IPR001992">
    <property type="entry name" value="T2SS_GspF/T4SS_PilC_CS"/>
</dbReference>
<dbReference type="PRINTS" id="PR00812">
    <property type="entry name" value="BCTERIALGSPF"/>
</dbReference>
<evidence type="ECO:0000313" key="17">
    <source>
        <dbReference type="EMBL" id="ALZ85781.1"/>
    </source>
</evidence>
<gene>
    <name evidence="17" type="ORF">APT59_16795</name>
</gene>
<keyword evidence="5" id="KW-1003">Cell membrane</keyword>
<accession>A0A0U4WCP6</accession>
<dbReference type="RefSeq" id="WP_059315900.1">
    <property type="nucleotide sequence ID" value="NZ_CP013987.1"/>
</dbReference>
<evidence type="ECO:0000256" key="11">
    <source>
        <dbReference type="ARBA" id="ARBA00022989"/>
    </source>
</evidence>
<dbReference type="PANTHER" id="PTHR30012">
    <property type="entry name" value="GENERAL SECRETION PATHWAY PROTEIN"/>
    <property type="match status" value="1"/>
</dbReference>
<comment type="similarity">
    <text evidence="3 14">Belongs to the GSP F family.</text>
</comment>
<keyword evidence="7 14" id="KW-0812">Transmembrane</keyword>
<evidence type="ECO:0000256" key="15">
    <source>
        <dbReference type="SAM" id="Phobius"/>
    </source>
</evidence>
<keyword evidence="9" id="KW-0106">Calcium</keyword>
<dbReference type="InterPro" id="IPR003004">
    <property type="entry name" value="GspF/PilC"/>
</dbReference>